<dbReference type="PROSITE" id="PS50873">
    <property type="entry name" value="PEROXIDASE_4"/>
    <property type="match status" value="1"/>
</dbReference>
<dbReference type="SUPFAM" id="SSF48113">
    <property type="entry name" value="Heme-dependent peroxidases"/>
    <property type="match status" value="1"/>
</dbReference>
<dbReference type="PANTHER" id="PTHR31356:SF53">
    <property type="entry name" value="HEME PEROXIDASE"/>
    <property type="match status" value="1"/>
</dbReference>
<evidence type="ECO:0000256" key="3">
    <source>
        <dbReference type="ARBA" id="ARBA00022559"/>
    </source>
</evidence>
<evidence type="ECO:0000256" key="5">
    <source>
        <dbReference type="ARBA" id="ARBA00022723"/>
    </source>
</evidence>
<dbReference type="GO" id="GO:0042744">
    <property type="term" value="P:hydrogen peroxide catabolic process"/>
    <property type="evidence" value="ECO:0007669"/>
    <property type="project" value="TreeGrafter"/>
</dbReference>
<dbReference type="EMBL" id="JARKIF010000017">
    <property type="protein sequence ID" value="KAJ7620424.1"/>
    <property type="molecule type" value="Genomic_DNA"/>
</dbReference>
<evidence type="ECO:0000256" key="7">
    <source>
        <dbReference type="ARBA" id="ARBA00023004"/>
    </source>
</evidence>
<evidence type="ECO:0000256" key="2">
    <source>
        <dbReference type="ARBA" id="ARBA00005997"/>
    </source>
</evidence>
<dbReference type="Gene3D" id="1.10.420.10">
    <property type="entry name" value="Peroxidase, domain 2"/>
    <property type="match status" value="1"/>
</dbReference>
<keyword evidence="12" id="KW-1185">Reference proteome</keyword>
<keyword evidence="3 8" id="KW-0575">Peroxidase</keyword>
<evidence type="ECO:0000256" key="6">
    <source>
        <dbReference type="ARBA" id="ARBA00023002"/>
    </source>
</evidence>
<feature type="signal peptide" evidence="9">
    <location>
        <begin position="1"/>
        <end position="15"/>
    </location>
</feature>
<proteinExistence type="inferred from homology"/>
<dbReference type="PANTHER" id="PTHR31356">
    <property type="entry name" value="THYLAKOID LUMENAL 29 KDA PROTEIN, CHLOROPLASTIC-RELATED"/>
    <property type="match status" value="1"/>
</dbReference>
<name>A0AAD7BGK5_9AGAR</name>
<dbReference type="InterPro" id="IPR002207">
    <property type="entry name" value="Peroxidase_I"/>
</dbReference>
<sequence>MDLFILLLLAPFATAYIWPSPQLDALESLRFDQLGFNGHFFFDFLDPCTFAADEVPAGRSIAADWIRTAYHDMATFNVTSGTGGMDASIRFADEQARPENVGDAFSNTVAQLGGTPDRYVSMADVLANAAISAMENCGGPEIPFRGGRLDAGEANAPGVPQPQDDLDATVASFARQGFTQTEMIGLVACGHTFGGVQHEFFPTIVPADANGSDVVSHFDTTFVTFDNKIATEYISGTTLNPLVVGFNDRTNSDKRIFGSDGNATMSSFAASPALYASTCSDLIARMVDTVPLGVNLTEVITPLAIKPTNLALTLDGDVLTFSGQVRIWNRTQSDATSGTVIMLLDDHEGGSTNVTLQFAGSGSATAGRYTTAWYTFGPIQLDAVKGLASLRFLVDGVLDDQNGAGYKVQDNVVFSASSCAVSTNPVAWRLDVGIRTSLNATHVFLETAVQDSVQRWSVLETDLSPPASPPITINPAYTAWSIVLDDIVDEFEAIDAVVESSDGERFSTETTGGTPAFGRLPMCVTQRCHLTRTGFSGHNHADGSPTSKKKKTLAIECLRRLEPDLKLS</sequence>
<dbReference type="GO" id="GO:0004601">
    <property type="term" value="F:peroxidase activity"/>
    <property type="evidence" value="ECO:0007669"/>
    <property type="project" value="UniProtKB-KW"/>
</dbReference>
<feature type="chain" id="PRO_5041966235" description="Peroxidase" evidence="9">
    <location>
        <begin position="16"/>
        <end position="568"/>
    </location>
</feature>
<dbReference type="GO" id="GO:0020037">
    <property type="term" value="F:heme binding"/>
    <property type="evidence" value="ECO:0007669"/>
    <property type="project" value="UniProtKB-UniRule"/>
</dbReference>
<evidence type="ECO:0000256" key="8">
    <source>
        <dbReference type="RuleBase" id="RU363051"/>
    </source>
</evidence>
<dbReference type="InterPro" id="IPR044831">
    <property type="entry name" value="Ccp1-like"/>
</dbReference>
<dbReference type="GO" id="GO:0034599">
    <property type="term" value="P:cellular response to oxidative stress"/>
    <property type="evidence" value="ECO:0007669"/>
    <property type="project" value="InterPro"/>
</dbReference>
<dbReference type="PRINTS" id="PR00459">
    <property type="entry name" value="ASPEROXIDASE"/>
</dbReference>
<gene>
    <name evidence="11" type="ORF">FB45DRAFT_1062690</name>
</gene>
<dbReference type="EC" id="1.11.1.-" evidence="8"/>
<protein>
    <recommendedName>
        <fullName evidence="8">Peroxidase</fullName>
        <ecNumber evidence="8">1.11.1.-</ecNumber>
    </recommendedName>
</protein>
<evidence type="ECO:0000256" key="9">
    <source>
        <dbReference type="SAM" id="SignalP"/>
    </source>
</evidence>
<comment type="function">
    <text evidence="1">Destroys radicals which are normally produced within the cells and which are toxic to biological systems.</text>
</comment>
<evidence type="ECO:0000256" key="4">
    <source>
        <dbReference type="ARBA" id="ARBA00022617"/>
    </source>
</evidence>
<dbReference type="GO" id="GO:0000302">
    <property type="term" value="P:response to reactive oxygen species"/>
    <property type="evidence" value="ECO:0007669"/>
    <property type="project" value="TreeGrafter"/>
</dbReference>
<keyword evidence="4" id="KW-0349">Heme</keyword>
<keyword evidence="9" id="KW-0732">Signal</keyword>
<dbReference type="Gene3D" id="1.10.520.10">
    <property type="match status" value="1"/>
</dbReference>
<dbReference type="PRINTS" id="PR00458">
    <property type="entry name" value="PEROXIDASE"/>
</dbReference>
<dbReference type="Proteomes" id="UP001221142">
    <property type="component" value="Unassembled WGS sequence"/>
</dbReference>
<comment type="similarity">
    <text evidence="2">Belongs to the peroxidase family. Cytochrome c peroxidase subfamily.</text>
</comment>
<evidence type="ECO:0000256" key="1">
    <source>
        <dbReference type="ARBA" id="ARBA00003917"/>
    </source>
</evidence>
<keyword evidence="7" id="KW-0408">Iron</keyword>
<evidence type="ECO:0000259" key="10">
    <source>
        <dbReference type="PROSITE" id="PS50873"/>
    </source>
</evidence>
<accession>A0AAD7BGK5</accession>
<dbReference type="Pfam" id="PF00141">
    <property type="entry name" value="peroxidase"/>
    <property type="match status" value="1"/>
</dbReference>
<reference evidence="11" key="1">
    <citation type="submission" date="2023-03" db="EMBL/GenBank/DDBJ databases">
        <title>Massive genome expansion in bonnet fungi (Mycena s.s.) driven by repeated elements and novel gene families across ecological guilds.</title>
        <authorList>
            <consortium name="Lawrence Berkeley National Laboratory"/>
            <person name="Harder C.B."/>
            <person name="Miyauchi S."/>
            <person name="Viragh M."/>
            <person name="Kuo A."/>
            <person name="Thoen E."/>
            <person name="Andreopoulos B."/>
            <person name="Lu D."/>
            <person name="Skrede I."/>
            <person name="Drula E."/>
            <person name="Henrissat B."/>
            <person name="Morin E."/>
            <person name="Kohler A."/>
            <person name="Barry K."/>
            <person name="LaButti K."/>
            <person name="Morin E."/>
            <person name="Salamov A."/>
            <person name="Lipzen A."/>
            <person name="Mereny Z."/>
            <person name="Hegedus B."/>
            <person name="Baldrian P."/>
            <person name="Stursova M."/>
            <person name="Weitz H."/>
            <person name="Taylor A."/>
            <person name="Grigoriev I.V."/>
            <person name="Nagy L.G."/>
            <person name="Martin F."/>
            <person name="Kauserud H."/>
        </authorList>
    </citation>
    <scope>NUCLEOTIDE SEQUENCE</scope>
    <source>
        <strain evidence="11">9284</strain>
    </source>
</reference>
<comment type="caution">
    <text evidence="11">The sequence shown here is derived from an EMBL/GenBank/DDBJ whole genome shotgun (WGS) entry which is preliminary data.</text>
</comment>
<evidence type="ECO:0000313" key="12">
    <source>
        <dbReference type="Proteomes" id="UP001221142"/>
    </source>
</evidence>
<organism evidence="11 12">
    <name type="scientific">Roridomyces roridus</name>
    <dbReference type="NCBI Taxonomy" id="1738132"/>
    <lineage>
        <taxon>Eukaryota</taxon>
        <taxon>Fungi</taxon>
        <taxon>Dikarya</taxon>
        <taxon>Basidiomycota</taxon>
        <taxon>Agaricomycotina</taxon>
        <taxon>Agaricomycetes</taxon>
        <taxon>Agaricomycetidae</taxon>
        <taxon>Agaricales</taxon>
        <taxon>Marasmiineae</taxon>
        <taxon>Mycenaceae</taxon>
        <taxon>Roridomyces</taxon>
    </lineage>
</organism>
<feature type="domain" description="Plant heme peroxidase family profile" evidence="10">
    <location>
        <begin position="120"/>
        <end position="326"/>
    </location>
</feature>
<dbReference type="AlphaFoldDB" id="A0AAD7BGK5"/>
<dbReference type="InterPro" id="IPR010255">
    <property type="entry name" value="Haem_peroxidase_sf"/>
</dbReference>
<keyword evidence="6 8" id="KW-0560">Oxidoreductase</keyword>
<dbReference type="InterPro" id="IPR002016">
    <property type="entry name" value="Haem_peroxidase"/>
</dbReference>
<keyword evidence="5" id="KW-0479">Metal-binding</keyword>
<evidence type="ECO:0000313" key="11">
    <source>
        <dbReference type="EMBL" id="KAJ7620424.1"/>
    </source>
</evidence>
<dbReference type="GO" id="GO:0046872">
    <property type="term" value="F:metal ion binding"/>
    <property type="evidence" value="ECO:0007669"/>
    <property type="project" value="UniProtKB-UniRule"/>
</dbReference>